<reference evidence="2 3" key="1">
    <citation type="submission" date="2019-12" db="EMBL/GenBank/DDBJ databases">
        <authorList>
            <person name="Zhao J."/>
        </authorList>
    </citation>
    <scope>NUCLEOTIDE SEQUENCE [LARGE SCALE GENOMIC DNA]</scope>
    <source>
        <strain evidence="2 3">S-15</strain>
    </source>
</reference>
<dbReference type="AlphaFoldDB" id="A0A6N9NFG3"/>
<organism evidence="2 3">
    <name type="scientific">Acidiluteibacter ferrifornacis</name>
    <dbReference type="NCBI Taxonomy" id="2692424"/>
    <lineage>
        <taxon>Bacteria</taxon>
        <taxon>Pseudomonadati</taxon>
        <taxon>Bacteroidota</taxon>
        <taxon>Flavobacteriia</taxon>
        <taxon>Flavobacteriales</taxon>
        <taxon>Cryomorphaceae</taxon>
        <taxon>Acidiluteibacter</taxon>
    </lineage>
</organism>
<feature type="domain" description="Competence protein CoiA nuclease-like" evidence="1">
    <location>
        <begin position="64"/>
        <end position="223"/>
    </location>
</feature>
<protein>
    <recommendedName>
        <fullName evidence="1">Competence protein CoiA nuclease-like domain-containing protein</fullName>
    </recommendedName>
</protein>
<dbReference type="EMBL" id="WWNE01000002">
    <property type="protein sequence ID" value="NBG64522.1"/>
    <property type="molecule type" value="Genomic_DNA"/>
</dbReference>
<evidence type="ECO:0000259" key="1">
    <source>
        <dbReference type="Pfam" id="PF06054"/>
    </source>
</evidence>
<dbReference type="Proteomes" id="UP000470771">
    <property type="component" value="Unassembled WGS sequence"/>
</dbReference>
<evidence type="ECO:0000313" key="2">
    <source>
        <dbReference type="EMBL" id="NBG64522.1"/>
    </source>
</evidence>
<dbReference type="Pfam" id="PF06054">
    <property type="entry name" value="CoiA_nuc"/>
    <property type="match status" value="1"/>
</dbReference>
<dbReference type="RefSeq" id="WP_160630786.1">
    <property type="nucleotide sequence ID" value="NZ_WWNE01000002.1"/>
</dbReference>
<name>A0A6N9NFG3_9FLAO</name>
<dbReference type="InterPro" id="IPR010330">
    <property type="entry name" value="CoiA_nuc"/>
</dbReference>
<comment type="caution">
    <text evidence="2">The sequence shown here is derived from an EMBL/GenBank/DDBJ whole genome shotgun (WGS) entry which is preliminary data.</text>
</comment>
<sequence length="290" mass="34680">MLTSIRYSDNKKVLGAEIIKDKSAKYSCEYCKKETIHHKSESQVRIGHFKHKQGASHCPNQTKETQWHFKTKYDILAYITNGWGNKLKHIEVEKWICNNSIRSDLYIETSKNKIAIEVQASILTASEIKRRTDKYYKNGIAVMWILPYDYDRIFEPKYLGSHYSDEDNNRMWKREKVKLKEMEIWLYWANYKKLIFWDLEHQHSDGFTVVEFSEYKSESVDFRKDGMDHYYEGKTSKTIKTVSKVTNNIPFDKLKISFCKEFNAPYRSYTIPKRKIFTYDDGEWKNKNGR</sequence>
<accession>A0A6N9NFG3</accession>
<keyword evidence="3" id="KW-1185">Reference proteome</keyword>
<proteinExistence type="predicted"/>
<gene>
    <name evidence="2" type="ORF">GQN54_00240</name>
</gene>
<evidence type="ECO:0000313" key="3">
    <source>
        <dbReference type="Proteomes" id="UP000470771"/>
    </source>
</evidence>